<evidence type="ECO:0000313" key="2">
    <source>
        <dbReference type="Proteomes" id="UP000255177"/>
    </source>
</evidence>
<dbReference type="Proteomes" id="UP000255177">
    <property type="component" value="Unassembled WGS sequence"/>
</dbReference>
<dbReference type="RefSeq" id="WP_115085210.1">
    <property type="nucleotide sequence ID" value="NZ_CBCSFG010000004.1"/>
</dbReference>
<protein>
    <submittedName>
        <fullName evidence="1">Putative phage integrase</fullName>
    </submittedName>
</protein>
<dbReference type="EMBL" id="UIDD01000003">
    <property type="protein sequence ID" value="SUQ61438.1"/>
    <property type="molecule type" value="Genomic_DNA"/>
</dbReference>
<keyword evidence="2" id="KW-1185">Reference proteome</keyword>
<reference evidence="2" key="1">
    <citation type="submission" date="2018-07" db="EMBL/GenBank/DDBJ databases">
        <authorList>
            <person name="Blom J."/>
        </authorList>
    </citation>
    <scope>NUCLEOTIDE SEQUENCE [LARGE SCALE GENOMIC DNA]</scope>
    <source>
        <strain evidence="2">CCOS 864</strain>
    </source>
</reference>
<gene>
    <name evidence="1" type="ORF">CCOS864_00853</name>
</gene>
<evidence type="ECO:0000313" key="1">
    <source>
        <dbReference type="EMBL" id="SUQ61438.1"/>
    </source>
</evidence>
<proteinExistence type="predicted"/>
<organism evidence="1 2">
    <name type="scientific">Pseudomonas wadenswilerensis</name>
    <dbReference type="NCBI Taxonomy" id="1785161"/>
    <lineage>
        <taxon>Bacteria</taxon>
        <taxon>Pseudomonadati</taxon>
        <taxon>Pseudomonadota</taxon>
        <taxon>Gammaproteobacteria</taxon>
        <taxon>Pseudomonadales</taxon>
        <taxon>Pseudomonadaceae</taxon>
        <taxon>Pseudomonas</taxon>
    </lineage>
</organism>
<name>A0A380SVW8_9PSED</name>
<accession>A0A380SVW8</accession>
<sequence length="313" mass="36148">MKQNFHLRFDRDLSKAGSTILRDAVRHGFLSQHEAMIHDQQWTQFSIYVKESHEVDILEFVNKKLVRQYGEELCIQVYHRNLSQQQAVNLLQTVHLVMDLATNGGWRFVLADIVDRIVFPTHARITVPRSLDQIKFEAAMEDIRVRFSEQLAMLIKLVRYLGISLREAFFFDAQSAEKDARAEKIFYVSNGEDPYEHRVMNISNPKQMDILETISEIQNLQRGYPATLKAWRRWKQKSLPAAKELLLAHGLSINDCRAAYACELYEQLSGHQAPILGGKAPNELDLEARNQLAYELGYLRIWETDAHVGARAP</sequence>
<dbReference type="AlphaFoldDB" id="A0A380SVW8"/>